<comment type="caution">
    <text evidence="1">The sequence shown here is derived from an EMBL/GenBank/DDBJ whole genome shotgun (WGS) entry which is preliminary data.</text>
</comment>
<dbReference type="eggNOG" id="ENOG50342E0">
    <property type="taxonomic scope" value="Bacteria"/>
</dbReference>
<name>A0A074M366_ERYLO</name>
<reference evidence="1 2" key="1">
    <citation type="submission" date="2014-04" db="EMBL/GenBank/DDBJ databases">
        <title>A comprehensive comparison of genomes of Erythrobacter spp. strains.</title>
        <authorList>
            <person name="Zheng Q."/>
        </authorList>
    </citation>
    <scope>NUCLEOTIDE SEQUENCE [LARGE SCALE GENOMIC DNA]</scope>
    <source>
        <strain evidence="1 2">DSM 6997</strain>
    </source>
</reference>
<accession>A0A074M366</accession>
<organism evidence="1 2">
    <name type="scientific">Erythrobacter longus</name>
    <dbReference type="NCBI Taxonomy" id="1044"/>
    <lineage>
        <taxon>Bacteria</taxon>
        <taxon>Pseudomonadati</taxon>
        <taxon>Pseudomonadota</taxon>
        <taxon>Alphaproteobacteria</taxon>
        <taxon>Sphingomonadales</taxon>
        <taxon>Erythrobacteraceae</taxon>
        <taxon>Erythrobacter/Porphyrobacter group</taxon>
        <taxon>Erythrobacter</taxon>
    </lineage>
</organism>
<gene>
    <name evidence="1" type="ORF">EH31_06405</name>
</gene>
<sequence>MGSSIVAASLLAGSTPALSQNPVPDLSSAAQRATYADLVDLAERSDMVIRAEIRRQIILKPERAPGLEPGFARLYIEARTLSLISGSAAVGESLTFLVDVPLNAKGKPGKYKKRQMLLFADRVPGQSGAIRLTAKQAMLDYTAEFEARLRPILTDLAKADVPPQVTGIGDALAVRGNLVGESETQIFVETRDRSPVSITVLRRPGQPVTWGVSWGEIIDSSARAPEPQTLRWYRLACSLPSRLPSSANLARDPEARRLAEADYRFVMDALGPCARAITRADEV</sequence>
<protein>
    <submittedName>
        <fullName evidence="1">Uncharacterized protein</fullName>
    </submittedName>
</protein>
<evidence type="ECO:0000313" key="2">
    <source>
        <dbReference type="Proteomes" id="UP000027647"/>
    </source>
</evidence>
<evidence type="ECO:0000313" key="1">
    <source>
        <dbReference type="EMBL" id="KEO87784.1"/>
    </source>
</evidence>
<proteinExistence type="predicted"/>
<dbReference type="OrthoDB" id="7406594at2"/>
<dbReference type="AlphaFoldDB" id="A0A074M366"/>
<keyword evidence="2" id="KW-1185">Reference proteome</keyword>
<dbReference type="RefSeq" id="WP_034962411.1">
    <property type="nucleotide sequence ID" value="NZ_JMIW01000010.1"/>
</dbReference>
<dbReference type="EMBL" id="JMIW01000010">
    <property type="protein sequence ID" value="KEO87784.1"/>
    <property type="molecule type" value="Genomic_DNA"/>
</dbReference>
<dbReference type="Proteomes" id="UP000027647">
    <property type="component" value="Unassembled WGS sequence"/>
</dbReference>